<dbReference type="EMBL" id="CM046397">
    <property type="protein sequence ID" value="KAI8535637.1"/>
    <property type="molecule type" value="Genomic_DNA"/>
</dbReference>
<keyword evidence="2" id="KW-1185">Reference proteome</keyword>
<protein>
    <submittedName>
        <fullName evidence="1">Uncharacterized protein</fullName>
    </submittedName>
</protein>
<evidence type="ECO:0000313" key="2">
    <source>
        <dbReference type="Proteomes" id="UP001062846"/>
    </source>
</evidence>
<comment type="caution">
    <text evidence="1">The sequence shown here is derived from an EMBL/GenBank/DDBJ whole genome shotgun (WGS) entry which is preliminary data.</text>
</comment>
<dbReference type="Proteomes" id="UP001062846">
    <property type="component" value="Chromosome 10"/>
</dbReference>
<name>A0ACC0M4Z8_RHOML</name>
<proteinExistence type="predicted"/>
<organism evidence="1 2">
    <name type="scientific">Rhododendron molle</name>
    <name type="common">Chinese azalea</name>
    <name type="synonym">Azalea mollis</name>
    <dbReference type="NCBI Taxonomy" id="49168"/>
    <lineage>
        <taxon>Eukaryota</taxon>
        <taxon>Viridiplantae</taxon>
        <taxon>Streptophyta</taxon>
        <taxon>Embryophyta</taxon>
        <taxon>Tracheophyta</taxon>
        <taxon>Spermatophyta</taxon>
        <taxon>Magnoliopsida</taxon>
        <taxon>eudicotyledons</taxon>
        <taxon>Gunneridae</taxon>
        <taxon>Pentapetalae</taxon>
        <taxon>asterids</taxon>
        <taxon>Ericales</taxon>
        <taxon>Ericaceae</taxon>
        <taxon>Ericoideae</taxon>
        <taxon>Rhodoreae</taxon>
        <taxon>Rhododendron</taxon>
    </lineage>
</organism>
<sequence length="553" mass="59654">MDVEKPLWGALIQGGLSRPSWPFALLLLTVLAVLSLQITTNAVFPMWAAGGGGLRQEKTLSSASGGDSQPTTCAGFFREGPERKVVMSVADFGGVGDGTTSNTAAFRRAVEHAVRLGKERGGGARLNVPRGRWVTGSFNLTSNFTLFLEEGAVILGSLDPKEWPIIEPLPSYGRGRERLGGRHISLIHGDSLNDVVITGENGTIDGQGKMWWEMWWNRTLKHTRGHLLELMNSNNILISNLTFRNSPFWTIHPVYSRGITSLISWVFCSFPSLLAYPSLDFLREVYDQLSIYGAAAEFYVFHQGSVGKKTNIHPLICVSNIVIKDMTVLAPLNAPNTDGIDPDSSTNVCIEDCYIESGDDLVAVKSGWDQYGIGMACPSSNIIIRRVSGTTPTCSGVGIGSEMSGGVSNVIVENVHIRDSAAGIRIKTDKGRGGYIANITISNITMERVKIPIRFSRGANDHPDEGWDPKAVPRVKGIFINNVVSGDSVRAPLLEGIEGAPYEGICMRNVTVLGLGASAKWSCEFVSGFSDGVSPVPCPQLQSNRSASSCSFS</sequence>
<gene>
    <name evidence="1" type="ORF">RHMOL_Rhmol10G0189200</name>
</gene>
<reference evidence="1" key="1">
    <citation type="submission" date="2022-02" db="EMBL/GenBank/DDBJ databases">
        <title>Plant Genome Project.</title>
        <authorList>
            <person name="Zhang R.-G."/>
        </authorList>
    </citation>
    <scope>NUCLEOTIDE SEQUENCE</scope>
    <source>
        <strain evidence="1">AT1</strain>
    </source>
</reference>
<evidence type="ECO:0000313" key="1">
    <source>
        <dbReference type="EMBL" id="KAI8535637.1"/>
    </source>
</evidence>
<accession>A0ACC0M4Z8</accession>